<organism evidence="2 3">
    <name type="scientific">Rhodofomes roseus</name>
    <dbReference type="NCBI Taxonomy" id="34475"/>
    <lineage>
        <taxon>Eukaryota</taxon>
        <taxon>Fungi</taxon>
        <taxon>Dikarya</taxon>
        <taxon>Basidiomycota</taxon>
        <taxon>Agaricomycotina</taxon>
        <taxon>Agaricomycetes</taxon>
        <taxon>Polyporales</taxon>
        <taxon>Rhodofomes</taxon>
    </lineage>
</organism>
<keyword evidence="3" id="KW-1185">Reference proteome</keyword>
<sequence length="173" mass="19731">MLHRSVARRCTWCCVEPCRRNATSAYGGLRLQNTAEIIVSFKLHRNGYTVTITWDDARRVRFRPAYTLLLVRPSISCHLRHVVLGSLLLRLVKLHSEVEKLKADLAELRVKHAREEEKDCGDGEAGMKAGMMGTTKETSEHPLGSDTRSRPTNCHWDRALGMLPSMYADDIWR</sequence>
<dbReference type="EMBL" id="JADCUA010000011">
    <property type="protein sequence ID" value="KAH9836318.1"/>
    <property type="molecule type" value="Genomic_DNA"/>
</dbReference>
<evidence type="ECO:0000256" key="1">
    <source>
        <dbReference type="SAM" id="MobiDB-lite"/>
    </source>
</evidence>
<comment type="caution">
    <text evidence="2">The sequence shown here is derived from an EMBL/GenBank/DDBJ whole genome shotgun (WGS) entry which is preliminary data.</text>
</comment>
<accession>A0ABQ8KFM7</accession>
<gene>
    <name evidence="2" type="ORF">C8Q71DRAFT_761807</name>
</gene>
<reference evidence="2 3" key="1">
    <citation type="journal article" date="2021" name="Environ. Microbiol.">
        <title>Gene family expansions and transcriptome signatures uncover fungal adaptations to wood decay.</title>
        <authorList>
            <person name="Hage H."/>
            <person name="Miyauchi S."/>
            <person name="Viragh M."/>
            <person name="Drula E."/>
            <person name="Min B."/>
            <person name="Chaduli D."/>
            <person name="Navarro D."/>
            <person name="Favel A."/>
            <person name="Norest M."/>
            <person name="Lesage-Meessen L."/>
            <person name="Balint B."/>
            <person name="Merenyi Z."/>
            <person name="de Eugenio L."/>
            <person name="Morin E."/>
            <person name="Martinez A.T."/>
            <person name="Baldrian P."/>
            <person name="Stursova M."/>
            <person name="Martinez M.J."/>
            <person name="Novotny C."/>
            <person name="Magnuson J.K."/>
            <person name="Spatafora J.W."/>
            <person name="Maurice S."/>
            <person name="Pangilinan J."/>
            <person name="Andreopoulos W."/>
            <person name="LaButti K."/>
            <person name="Hundley H."/>
            <person name="Na H."/>
            <person name="Kuo A."/>
            <person name="Barry K."/>
            <person name="Lipzen A."/>
            <person name="Henrissat B."/>
            <person name="Riley R."/>
            <person name="Ahrendt S."/>
            <person name="Nagy L.G."/>
            <person name="Grigoriev I.V."/>
            <person name="Martin F."/>
            <person name="Rosso M.N."/>
        </authorList>
    </citation>
    <scope>NUCLEOTIDE SEQUENCE [LARGE SCALE GENOMIC DNA]</scope>
    <source>
        <strain evidence="2 3">CIRM-BRFM 1785</strain>
    </source>
</reference>
<dbReference type="GeneID" id="72004627"/>
<dbReference type="RefSeq" id="XP_047778603.1">
    <property type="nucleotide sequence ID" value="XM_047923895.1"/>
</dbReference>
<proteinExistence type="predicted"/>
<feature type="region of interest" description="Disordered" evidence="1">
    <location>
        <begin position="117"/>
        <end position="150"/>
    </location>
</feature>
<dbReference type="Proteomes" id="UP000814176">
    <property type="component" value="Unassembled WGS sequence"/>
</dbReference>
<evidence type="ECO:0000313" key="2">
    <source>
        <dbReference type="EMBL" id="KAH9836318.1"/>
    </source>
</evidence>
<name>A0ABQ8KFM7_9APHY</name>
<protein>
    <submittedName>
        <fullName evidence="2">Uncharacterized protein</fullName>
    </submittedName>
</protein>
<evidence type="ECO:0000313" key="3">
    <source>
        <dbReference type="Proteomes" id="UP000814176"/>
    </source>
</evidence>